<evidence type="ECO:0000313" key="1">
    <source>
        <dbReference type="EMBL" id="VFJ94940.1"/>
    </source>
</evidence>
<proteinExistence type="predicted"/>
<dbReference type="AlphaFoldDB" id="A0A450UR48"/>
<sequence>MLALRAKIEAEWVLTHASVLSEFLFFRYLEKARSLTFSRMESGMISPFLHSIGDSRVFTKYHTTSRR</sequence>
<accession>A0A450UR48</accession>
<protein>
    <submittedName>
        <fullName evidence="1">Uncharacterized protein</fullName>
    </submittedName>
</protein>
<organism evidence="1">
    <name type="scientific">Candidatus Kentrum sp. LFY</name>
    <dbReference type="NCBI Taxonomy" id="2126342"/>
    <lineage>
        <taxon>Bacteria</taxon>
        <taxon>Pseudomonadati</taxon>
        <taxon>Pseudomonadota</taxon>
        <taxon>Gammaproteobacteria</taxon>
        <taxon>Candidatus Kentrum</taxon>
    </lineage>
</organism>
<dbReference type="EMBL" id="CAADFH010000045">
    <property type="protein sequence ID" value="VFJ94940.1"/>
    <property type="molecule type" value="Genomic_DNA"/>
</dbReference>
<reference evidence="1" key="1">
    <citation type="submission" date="2019-02" db="EMBL/GenBank/DDBJ databases">
        <authorList>
            <person name="Gruber-Vodicka R. H."/>
            <person name="Seah K. B. B."/>
        </authorList>
    </citation>
    <scope>NUCLEOTIDE SEQUENCE</scope>
    <source>
        <strain evidence="1">BECK_M6</strain>
    </source>
</reference>
<gene>
    <name evidence="1" type="ORF">BECKLFY1418A_GA0070994_104512</name>
</gene>
<name>A0A450UR48_9GAMM</name>